<dbReference type="Proteomes" id="UP000548476">
    <property type="component" value="Unassembled WGS sequence"/>
</dbReference>
<gene>
    <name evidence="2" type="ORF">HNR73_006928</name>
</gene>
<feature type="transmembrane region" description="Helical" evidence="1">
    <location>
        <begin position="126"/>
        <end position="146"/>
    </location>
</feature>
<organism evidence="2 3">
    <name type="scientific">Phytomonospora endophytica</name>
    <dbReference type="NCBI Taxonomy" id="714109"/>
    <lineage>
        <taxon>Bacteria</taxon>
        <taxon>Bacillati</taxon>
        <taxon>Actinomycetota</taxon>
        <taxon>Actinomycetes</taxon>
        <taxon>Micromonosporales</taxon>
        <taxon>Micromonosporaceae</taxon>
        <taxon>Phytomonospora</taxon>
    </lineage>
</organism>
<keyword evidence="1" id="KW-1133">Transmembrane helix</keyword>
<protein>
    <recommendedName>
        <fullName evidence="4">DUF3180 domain-containing protein</fullName>
    </recommendedName>
</protein>
<comment type="caution">
    <text evidence="2">The sequence shown here is derived from an EMBL/GenBank/DDBJ whole genome shotgun (WGS) entry which is preliminary data.</text>
</comment>
<keyword evidence="3" id="KW-1185">Reference proteome</keyword>
<dbReference type="Pfam" id="PF11377">
    <property type="entry name" value="DUF3180"/>
    <property type="match status" value="1"/>
</dbReference>
<keyword evidence="1" id="KW-0472">Membrane</keyword>
<feature type="transmembrane region" description="Helical" evidence="1">
    <location>
        <begin position="44"/>
        <end position="64"/>
    </location>
</feature>
<proteinExistence type="predicted"/>
<evidence type="ECO:0008006" key="4">
    <source>
        <dbReference type="Google" id="ProtNLM"/>
    </source>
</evidence>
<sequence>MPPSAPKKPTLPPTRPSTLFVAALGAAAVGLLVVTRFYSDMPGASWFTGASLLLVAVVCGYSAVQTRARIERRPGTRPVEPLSVARFAAFSKACSLGGALFTGWYAALLVYSIAQRGRLQAAADDLLPTAFSFVAGLLLVAAALWLERACRIPRRPDDESTEDGGPASA</sequence>
<dbReference type="AlphaFoldDB" id="A0A841G2V2"/>
<keyword evidence="1" id="KW-0812">Transmembrane</keyword>
<dbReference type="RefSeq" id="WP_184792046.1">
    <property type="nucleotide sequence ID" value="NZ_BONT01000074.1"/>
</dbReference>
<evidence type="ECO:0000313" key="2">
    <source>
        <dbReference type="EMBL" id="MBB6039039.1"/>
    </source>
</evidence>
<feature type="transmembrane region" description="Helical" evidence="1">
    <location>
        <begin position="93"/>
        <end position="114"/>
    </location>
</feature>
<reference evidence="2 3" key="1">
    <citation type="submission" date="2020-08" db="EMBL/GenBank/DDBJ databases">
        <title>Genomic Encyclopedia of Type Strains, Phase IV (KMG-IV): sequencing the most valuable type-strain genomes for metagenomic binning, comparative biology and taxonomic classification.</title>
        <authorList>
            <person name="Goeker M."/>
        </authorList>
    </citation>
    <scope>NUCLEOTIDE SEQUENCE [LARGE SCALE GENOMIC DNA]</scope>
    <source>
        <strain evidence="2 3">YIM 65646</strain>
    </source>
</reference>
<dbReference type="EMBL" id="JACHGT010000019">
    <property type="protein sequence ID" value="MBB6039039.1"/>
    <property type="molecule type" value="Genomic_DNA"/>
</dbReference>
<name>A0A841G2V2_9ACTN</name>
<evidence type="ECO:0000256" key="1">
    <source>
        <dbReference type="SAM" id="Phobius"/>
    </source>
</evidence>
<evidence type="ECO:0000313" key="3">
    <source>
        <dbReference type="Proteomes" id="UP000548476"/>
    </source>
</evidence>
<accession>A0A841G2V2</accession>
<dbReference type="InterPro" id="IPR021517">
    <property type="entry name" value="DUF3180"/>
</dbReference>
<feature type="transmembrane region" description="Helical" evidence="1">
    <location>
        <begin position="20"/>
        <end position="38"/>
    </location>
</feature>